<dbReference type="Pfam" id="PF01095">
    <property type="entry name" value="Pectinesterase"/>
    <property type="match status" value="1"/>
</dbReference>
<sequence length="475" mass="53103">MAFGLPTIIYRPKRSLRRSLSNTENLIVPKGHIAVYVGESSEKKRFVVPISYLNHPLFHDLLNQAEEEFGFYHPMGGLTIPCDEEAFIDITIPQISVASILSPLNHLGLIKVWDIFKKGLDANLQRSTLLYLEVVSSLADVRLLMSVHTPQQIYQSPCSGHHHSFNVTNSIGQSYSSVRINLALSLAKFIHPMAFGLPAIISHPKRSLRRSLSNTENLTVPKGHIAVYVGESEKKRFVVPISYLNHPLFHDLLNKAEEEFGFNHPMGGLTIPCDEETFIDITMIPFKCLLVKRWFVRLFLSGHHHSFNVTNSIGRSYSTQLPTICCAGDDDSLNYITWMDMQDTRDLEASGIFKPTLVIVVAKDGSGDSASIQAAIDMVPQHNAQRVKIIINPGIYRERVLVNKPYISLIGTDSSKVVITYDAKLLIKTHMEKSLGTYRTATVDSEGDYFVATGIMVENSIDATMQGEMSLECKL</sequence>
<dbReference type="InterPro" id="IPR000070">
    <property type="entry name" value="Pectinesterase_cat"/>
</dbReference>
<evidence type="ECO:0000256" key="4">
    <source>
        <dbReference type="ARBA" id="ARBA00023085"/>
    </source>
</evidence>
<dbReference type="OrthoDB" id="2019149at2759"/>
<dbReference type="InterPro" id="IPR011050">
    <property type="entry name" value="Pectin_lyase_fold/virulence"/>
</dbReference>
<dbReference type="EMBL" id="JADFTS010000006">
    <property type="protein sequence ID" value="KAF9600161.1"/>
    <property type="molecule type" value="Genomic_DNA"/>
</dbReference>
<dbReference type="AlphaFoldDB" id="A0A835LUP2"/>
<protein>
    <recommendedName>
        <fullName evidence="5">Pectinesterase catalytic domain-containing protein</fullName>
    </recommendedName>
</protein>
<gene>
    <name evidence="6" type="ORF">IFM89_004876</name>
</gene>
<dbReference type="GO" id="GO:0042545">
    <property type="term" value="P:cell wall modification"/>
    <property type="evidence" value="ECO:0007669"/>
    <property type="project" value="InterPro"/>
</dbReference>
<comment type="caution">
    <text evidence="6">The sequence shown here is derived from an EMBL/GenBank/DDBJ whole genome shotgun (WGS) entry which is preliminary data.</text>
</comment>
<evidence type="ECO:0000256" key="1">
    <source>
        <dbReference type="ARBA" id="ARBA00005184"/>
    </source>
</evidence>
<dbReference type="Gene3D" id="2.160.20.10">
    <property type="entry name" value="Single-stranded right-handed beta-helix, Pectin lyase-like"/>
    <property type="match status" value="1"/>
</dbReference>
<name>A0A835LUP2_9MAGN</name>
<keyword evidence="7" id="KW-1185">Reference proteome</keyword>
<dbReference type="GO" id="GO:0045490">
    <property type="term" value="P:pectin catabolic process"/>
    <property type="evidence" value="ECO:0007669"/>
    <property type="project" value="UniProtKB-UniPathway"/>
</dbReference>
<dbReference type="InterPro" id="IPR012334">
    <property type="entry name" value="Pectin_lyas_fold"/>
</dbReference>
<evidence type="ECO:0000256" key="2">
    <source>
        <dbReference type="ARBA" id="ARBA00006974"/>
    </source>
</evidence>
<evidence type="ECO:0000313" key="6">
    <source>
        <dbReference type="EMBL" id="KAF9600161.1"/>
    </source>
</evidence>
<proteinExistence type="inferred from homology"/>
<accession>A0A835LUP2</accession>
<comment type="pathway">
    <text evidence="1">Glycan metabolism; pectin degradation; 2-dehydro-3-deoxy-D-gluconate from pectin: step 1/5.</text>
</comment>
<feature type="domain" description="Pectinesterase catalytic" evidence="5">
    <location>
        <begin position="359"/>
        <end position="464"/>
    </location>
</feature>
<dbReference type="GO" id="GO:0009733">
    <property type="term" value="P:response to auxin"/>
    <property type="evidence" value="ECO:0007669"/>
    <property type="project" value="InterPro"/>
</dbReference>
<dbReference type="PANTHER" id="PTHR31929">
    <property type="entry name" value="SAUR-LIKE AUXIN-RESPONSIVE PROTEIN FAMILY-RELATED"/>
    <property type="match status" value="1"/>
</dbReference>
<dbReference type="Pfam" id="PF02519">
    <property type="entry name" value="Auxin_inducible"/>
    <property type="match status" value="2"/>
</dbReference>
<keyword evidence="4" id="KW-0063">Aspartyl esterase</keyword>
<keyword evidence="3" id="KW-0378">Hydrolase</keyword>
<evidence type="ECO:0000259" key="5">
    <source>
        <dbReference type="Pfam" id="PF01095"/>
    </source>
</evidence>
<dbReference type="UniPathway" id="UPA00545">
    <property type="reaction ID" value="UER00823"/>
</dbReference>
<evidence type="ECO:0000256" key="3">
    <source>
        <dbReference type="ARBA" id="ARBA00022801"/>
    </source>
</evidence>
<organism evidence="6 7">
    <name type="scientific">Coptis chinensis</name>
    <dbReference type="NCBI Taxonomy" id="261450"/>
    <lineage>
        <taxon>Eukaryota</taxon>
        <taxon>Viridiplantae</taxon>
        <taxon>Streptophyta</taxon>
        <taxon>Embryophyta</taxon>
        <taxon>Tracheophyta</taxon>
        <taxon>Spermatophyta</taxon>
        <taxon>Magnoliopsida</taxon>
        <taxon>Ranunculales</taxon>
        <taxon>Ranunculaceae</taxon>
        <taxon>Coptidoideae</taxon>
        <taxon>Coptis</taxon>
    </lineage>
</organism>
<dbReference type="InterPro" id="IPR003676">
    <property type="entry name" value="SAUR_fam"/>
</dbReference>
<reference evidence="6 7" key="1">
    <citation type="submission" date="2020-10" db="EMBL/GenBank/DDBJ databases">
        <title>The Coptis chinensis genome and diversification of protoberbering-type alkaloids.</title>
        <authorList>
            <person name="Wang B."/>
            <person name="Shu S."/>
            <person name="Song C."/>
            <person name="Liu Y."/>
        </authorList>
    </citation>
    <scope>NUCLEOTIDE SEQUENCE [LARGE SCALE GENOMIC DNA]</scope>
    <source>
        <strain evidence="6">HL-2020</strain>
        <tissue evidence="6">Leaf</tissue>
    </source>
</reference>
<evidence type="ECO:0000313" key="7">
    <source>
        <dbReference type="Proteomes" id="UP000631114"/>
    </source>
</evidence>
<comment type="similarity">
    <text evidence="2">Belongs to the ARG7 family.</text>
</comment>
<dbReference type="Proteomes" id="UP000631114">
    <property type="component" value="Unassembled WGS sequence"/>
</dbReference>
<dbReference type="SUPFAM" id="SSF51126">
    <property type="entry name" value="Pectin lyase-like"/>
    <property type="match status" value="1"/>
</dbReference>
<dbReference type="GO" id="GO:0030599">
    <property type="term" value="F:pectinesterase activity"/>
    <property type="evidence" value="ECO:0007669"/>
    <property type="project" value="InterPro"/>
</dbReference>